<feature type="region of interest" description="Disordered" evidence="2">
    <location>
        <begin position="376"/>
        <end position="416"/>
    </location>
</feature>
<comment type="caution">
    <text evidence="3">The sequence shown here is derived from an EMBL/GenBank/DDBJ whole genome shotgun (WGS) entry which is preliminary data.</text>
</comment>
<feature type="compositionally biased region" description="Polar residues" evidence="2">
    <location>
        <begin position="623"/>
        <end position="634"/>
    </location>
</feature>
<name>A0AAW2IDH7_9NEOP</name>
<reference evidence="3" key="1">
    <citation type="journal article" date="2024" name="Gigascience">
        <title>Chromosome-level genome of the poultry shaft louse Menopon gallinae provides insight into the host-switching and adaptive evolution of parasitic lice.</title>
        <authorList>
            <person name="Xu Y."/>
            <person name="Ma L."/>
            <person name="Liu S."/>
            <person name="Liang Y."/>
            <person name="Liu Q."/>
            <person name="He Z."/>
            <person name="Tian L."/>
            <person name="Duan Y."/>
            <person name="Cai W."/>
            <person name="Li H."/>
            <person name="Song F."/>
        </authorList>
    </citation>
    <scope>NUCLEOTIDE SEQUENCE</scope>
    <source>
        <strain evidence="3">Cailab_2023a</strain>
    </source>
</reference>
<dbReference type="EMBL" id="JARGDH010000001">
    <property type="protein sequence ID" value="KAL0280289.1"/>
    <property type="molecule type" value="Genomic_DNA"/>
</dbReference>
<evidence type="ECO:0000256" key="1">
    <source>
        <dbReference type="SAM" id="Coils"/>
    </source>
</evidence>
<evidence type="ECO:0000256" key="2">
    <source>
        <dbReference type="SAM" id="MobiDB-lite"/>
    </source>
</evidence>
<proteinExistence type="predicted"/>
<evidence type="ECO:0000313" key="3">
    <source>
        <dbReference type="EMBL" id="KAL0280289.1"/>
    </source>
</evidence>
<feature type="region of interest" description="Disordered" evidence="2">
    <location>
        <begin position="437"/>
        <end position="471"/>
    </location>
</feature>
<feature type="coiled-coil region" evidence="1">
    <location>
        <begin position="164"/>
        <end position="209"/>
    </location>
</feature>
<organism evidence="3">
    <name type="scientific">Menopon gallinae</name>
    <name type="common">poultry shaft louse</name>
    <dbReference type="NCBI Taxonomy" id="328185"/>
    <lineage>
        <taxon>Eukaryota</taxon>
        <taxon>Metazoa</taxon>
        <taxon>Ecdysozoa</taxon>
        <taxon>Arthropoda</taxon>
        <taxon>Hexapoda</taxon>
        <taxon>Insecta</taxon>
        <taxon>Pterygota</taxon>
        <taxon>Neoptera</taxon>
        <taxon>Paraneoptera</taxon>
        <taxon>Psocodea</taxon>
        <taxon>Troctomorpha</taxon>
        <taxon>Phthiraptera</taxon>
        <taxon>Amblycera</taxon>
        <taxon>Menoponidae</taxon>
        <taxon>Menopon</taxon>
    </lineage>
</organism>
<gene>
    <name evidence="3" type="ORF">PYX00_001630</name>
</gene>
<accession>A0AAW2IDH7</accession>
<sequence length="693" mass="78867">MSDNADISIWSNDEIELLDTIDKDIKLVSSGSESESNQINQLNGELWKVFEKNESGGCTENSLVRQSELNTSHSEEFLNESSNTELDKLKSHFSSNDLSKLSVGKIPQSESVPDNVIKFSNSHSCNNILVSDTKRSVQHEYETVSVCEDDNGVMEDGELGKEYLQEINRRLAKELEEKNALLAKLQENYEKLLLKYAEAQNKIDQLRLKSVCESAECQTHSAYKQNFTRTNLQLPINLFPGKKEHQDAWEDVKCQKAVVAPFRKDDFQEKSDHVKVERPSSLPLDTGAKVMEMDNIKAGTPTDSEGVSSVITSMSGHSKILNTLDVHSPNSRDLKYAERDFILSENSVVNDAFDKVKNWQNSLPPLEQIETPETTLYDESPHSPSTNYHMLPSPKNNADELFSGRNQNSEPITKYKDDDDVSQTVFKEYLRTLSLPSAMKKNKNALRKRTNEKENPQNHSPTKDVPSSCIIQKRKRPPLLRCSSLPAYDCDSPKSTARKMYIPPLDLENLTLSDVDSSQVEYGEYDNGNRVTSSSYITSQSGSMEFSQTYRTMNNSFKGRLSDYSDYSLKPSFNKSTSITPERCNEMIFPKQSDPKNLCQVCGENVTDRDMLRNFPFRSSSYQSFQDVQESTPKTSERRGKHPFNRSVSFNSESRRCFHGQENCFVNRRSEDSLEKFDIYTNNLKARSQRVKT</sequence>
<protein>
    <submittedName>
        <fullName evidence="3">Uncharacterized protein</fullName>
    </submittedName>
</protein>
<feature type="region of interest" description="Disordered" evidence="2">
    <location>
        <begin position="623"/>
        <end position="647"/>
    </location>
</feature>
<keyword evidence="1" id="KW-0175">Coiled coil</keyword>
<dbReference type="AlphaFoldDB" id="A0AAW2IDH7"/>